<dbReference type="Proteomes" id="UP000077069">
    <property type="component" value="Unassembled WGS sequence"/>
</dbReference>
<dbReference type="OrthoDB" id="3801165at2759"/>
<accession>A0A177C2R4</accession>
<dbReference type="AlphaFoldDB" id="A0A177C2R4"/>
<dbReference type="RefSeq" id="XP_018032100.1">
    <property type="nucleotide sequence ID" value="XM_018179282.1"/>
</dbReference>
<dbReference type="GeneID" id="28762768"/>
<keyword evidence="3" id="KW-1185">Reference proteome</keyword>
<reference evidence="2 3" key="1">
    <citation type="submission" date="2016-05" db="EMBL/GenBank/DDBJ databases">
        <title>Comparative analysis of secretome profiles of manganese(II)-oxidizing ascomycete fungi.</title>
        <authorList>
            <consortium name="DOE Joint Genome Institute"/>
            <person name="Zeiner C.A."/>
            <person name="Purvine S.O."/>
            <person name="Zink E.M."/>
            <person name="Wu S."/>
            <person name="Pasa-Tolic L."/>
            <person name="Chaput D.L."/>
            <person name="Haridas S."/>
            <person name="Grigoriev I.V."/>
            <person name="Santelli C.M."/>
            <person name="Hansel C.M."/>
        </authorList>
    </citation>
    <scope>NUCLEOTIDE SEQUENCE [LARGE SCALE GENOMIC DNA]</scope>
    <source>
        <strain evidence="2 3">AP3s5-JAC2a</strain>
    </source>
</reference>
<evidence type="ECO:0000313" key="2">
    <source>
        <dbReference type="EMBL" id="OAG01735.1"/>
    </source>
</evidence>
<proteinExistence type="predicted"/>
<gene>
    <name evidence="2" type="ORF">CC84DRAFT_1167896</name>
</gene>
<dbReference type="InParanoid" id="A0A177C2R4"/>
<name>A0A177C2R4_9PLEO</name>
<feature type="compositionally biased region" description="Polar residues" evidence="1">
    <location>
        <begin position="173"/>
        <end position="182"/>
    </location>
</feature>
<sequence>MTESSFHMLSAQTAIERDIPPLPFAVDDYWQQVKQQPCDQFAVLWAIRWLLHIGTESNLARQWAEVQIMSDPWYLEEAMDQLGSFALEADERDRLDDPHVFSNSGLVTVLMTPVDEDVQILPSEPLLGRVRSPTRRDAREERCPLGYPVAGPRRRPGQSKVRRDQRPDRQQHVKTSTSSHSRWSPLVEMRSQSWNALIRSPSRARTC</sequence>
<protein>
    <submittedName>
        <fullName evidence="2">Uncharacterized protein</fullName>
    </submittedName>
</protein>
<feature type="region of interest" description="Disordered" evidence="1">
    <location>
        <begin position="129"/>
        <end position="186"/>
    </location>
</feature>
<feature type="compositionally biased region" description="Basic and acidic residues" evidence="1">
    <location>
        <begin position="161"/>
        <end position="171"/>
    </location>
</feature>
<organism evidence="2 3">
    <name type="scientific">Paraphaeosphaeria sporulosa</name>
    <dbReference type="NCBI Taxonomy" id="1460663"/>
    <lineage>
        <taxon>Eukaryota</taxon>
        <taxon>Fungi</taxon>
        <taxon>Dikarya</taxon>
        <taxon>Ascomycota</taxon>
        <taxon>Pezizomycotina</taxon>
        <taxon>Dothideomycetes</taxon>
        <taxon>Pleosporomycetidae</taxon>
        <taxon>Pleosporales</taxon>
        <taxon>Massarineae</taxon>
        <taxon>Didymosphaeriaceae</taxon>
        <taxon>Paraphaeosphaeria</taxon>
    </lineage>
</organism>
<evidence type="ECO:0000313" key="3">
    <source>
        <dbReference type="Proteomes" id="UP000077069"/>
    </source>
</evidence>
<dbReference type="EMBL" id="KV441557">
    <property type="protein sequence ID" value="OAG01735.1"/>
    <property type="molecule type" value="Genomic_DNA"/>
</dbReference>
<feature type="compositionally biased region" description="Basic and acidic residues" evidence="1">
    <location>
        <begin position="134"/>
        <end position="143"/>
    </location>
</feature>
<evidence type="ECO:0000256" key="1">
    <source>
        <dbReference type="SAM" id="MobiDB-lite"/>
    </source>
</evidence>